<organism evidence="10 11">
    <name type="scientific">Saguinus oedipus</name>
    <name type="common">Cotton-top tamarin</name>
    <name type="synonym">Oedipomidas oedipus</name>
    <dbReference type="NCBI Taxonomy" id="9490"/>
    <lineage>
        <taxon>Eukaryota</taxon>
        <taxon>Metazoa</taxon>
        <taxon>Chordata</taxon>
        <taxon>Craniata</taxon>
        <taxon>Vertebrata</taxon>
        <taxon>Euteleostomi</taxon>
        <taxon>Mammalia</taxon>
        <taxon>Eutheria</taxon>
        <taxon>Euarchontoglires</taxon>
        <taxon>Primates</taxon>
        <taxon>Haplorrhini</taxon>
        <taxon>Platyrrhini</taxon>
        <taxon>Cebidae</taxon>
        <taxon>Callitrichinae</taxon>
        <taxon>Saguinus</taxon>
    </lineage>
</organism>
<evidence type="ECO:0000256" key="3">
    <source>
        <dbReference type="ARBA" id="ARBA00022737"/>
    </source>
</evidence>
<evidence type="ECO:0000256" key="2">
    <source>
        <dbReference type="ARBA" id="ARBA00022723"/>
    </source>
</evidence>
<name>A0ABQ9VNY1_SAGOE</name>
<dbReference type="InterPro" id="IPR050758">
    <property type="entry name" value="Znf_C2H2-type"/>
</dbReference>
<evidence type="ECO:0000313" key="10">
    <source>
        <dbReference type="EMBL" id="KAK2111091.1"/>
    </source>
</evidence>
<feature type="domain" description="C2H2-type" evidence="8">
    <location>
        <begin position="186"/>
        <end position="213"/>
    </location>
</feature>
<dbReference type="SMART" id="SM00355">
    <property type="entry name" value="ZnF_C2H2"/>
    <property type="match status" value="6"/>
</dbReference>
<feature type="domain" description="C2H2-type" evidence="8">
    <location>
        <begin position="214"/>
        <end position="241"/>
    </location>
</feature>
<evidence type="ECO:0000313" key="11">
    <source>
        <dbReference type="Proteomes" id="UP001266305"/>
    </source>
</evidence>
<dbReference type="InterPro" id="IPR013087">
    <property type="entry name" value="Znf_C2H2_type"/>
</dbReference>
<dbReference type="Gene3D" id="6.10.140.140">
    <property type="match status" value="1"/>
</dbReference>
<dbReference type="PROSITE" id="PS00028">
    <property type="entry name" value="ZINC_FINGER_C2H2_1"/>
    <property type="match status" value="5"/>
</dbReference>
<dbReference type="PROSITE" id="PS50157">
    <property type="entry name" value="ZINC_FINGER_C2H2_2"/>
    <property type="match status" value="7"/>
</dbReference>
<dbReference type="Gene3D" id="3.30.160.60">
    <property type="entry name" value="Classic Zinc Finger"/>
    <property type="match status" value="7"/>
</dbReference>
<dbReference type="Pfam" id="PF00096">
    <property type="entry name" value="zf-C2H2"/>
    <property type="match status" value="4"/>
</dbReference>
<feature type="domain" description="C2H2-type" evidence="8">
    <location>
        <begin position="297"/>
        <end position="324"/>
    </location>
</feature>
<gene>
    <name evidence="10" type="ORF">P7K49_010837</name>
</gene>
<dbReference type="InterPro" id="IPR001909">
    <property type="entry name" value="KRAB"/>
</dbReference>
<reference evidence="10 11" key="1">
    <citation type="submission" date="2023-05" db="EMBL/GenBank/DDBJ databases">
        <title>B98-5 Cell Line De Novo Hybrid Assembly: An Optical Mapping Approach.</title>
        <authorList>
            <person name="Kananen K."/>
            <person name="Auerbach J.A."/>
            <person name="Kautto E."/>
            <person name="Blachly J.S."/>
        </authorList>
    </citation>
    <scope>NUCLEOTIDE SEQUENCE [LARGE SCALE GENOMIC DNA]</scope>
    <source>
        <strain evidence="10">B95-8</strain>
        <tissue evidence="10">Cell line</tissue>
    </source>
</reference>
<sequence length="402" mass="46316">MQVFQGFVSFKDVAVNFTEEEWRALDPAQRVLYRDVMLENYRNLVSLAFDWECSQYENAFGHVVHDTEHQKSNIGETSYEGRNACNWNSYLTKHHQSLYSGKEYNVHEKALIQNTPFIQYQSIHNGEKTYDFSEYRKTLSNYSALTVHQRIHTREKPYKCSECGKAFHYSSSLLQHQRIHTGEKPYECNDCGKAFIQITHFIQHQQIHAGEKPYECNACGKAFCHNSSCVEHQCIHIVEKPYECSERGKSFSHNSSFIVHQTHTGEKPYKCKECGKAFSQSSTLIKHTKVHTGEKPYTCKDCVKAFSQSLSLTQHQMVHTGEKLFECQECVGKLLVEVPILLNIRGSTLERSPVNAINVAEFSSVVEPSLDIRDFTVENLPECVDISTQTLHFVKYQRITLS</sequence>
<keyword evidence="5" id="KW-0862">Zinc</keyword>
<evidence type="ECO:0000256" key="1">
    <source>
        <dbReference type="ARBA" id="ARBA00004123"/>
    </source>
</evidence>
<feature type="domain" description="C2H2-type" evidence="8">
    <location>
        <begin position="269"/>
        <end position="296"/>
    </location>
</feature>
<feature type="domain" description="KRAB" evidence="9">
    <location>
        <begin position="8"/>
        <end position="86"/>
    </location>
</feature>
<dbReference type="Pfam" id="PF01352">
    <property type="entry name" value="KRAB"/>
    <property type="match status" value="1"/>
</dbReference>
<dbReference type="Proteomes" id="UP001266305">
    <property type="component" value="Unassembled WGS sequence"/>
</dbReference>
<evidence type="ECO:0000256" key="7">
    <source>
        <dbReference type="PROSITE-ProRule" id="PRU00042"/>
    </source>
</evidence>
<dbReference type="EMBL" id="JASSZA010000005">
    <property type="protein sequence ID" value="KAK2111091.1"/>
    <property type="molecule type" value="Genomic_DNA"/>
</dbReference>
<evidence type="ECO:0000256" key="4">
    <source>
        <dbReference type="ARBA" id="ARBA00022771"/>
    </source>
</evidence>
<evidence type="ECO:0000259" key="9">
    <source>
        <dbReference type="PROSITE" id="PS50805"/>
    </source>
</evidence>
<feature type="domain" description="C2H2-type" evidence="8">
    <location>
        <begin position="242"/>
        <end position="268"/>
    </location>
</feature>
<dbReference type="PROSITE" id="PS50805">
    <property type="entry name" value="KRAB"/>
    <property type="match status" value="1"/>
</dbReference>
<keyword evidence="3" id="KW-0677">Repeat</keyword>
<accession>A0ABQ9VNY1</accession>
<evidence type="ECO:0000256" key="6">
    <source>
        <dbReference type="ARBA" id="ARBA00023242"/>
    </source>
</evidence>
<dbReference type="InterPro" id="IPR036236">
    <property type="entry name" value="Znf_C2H2_sf"/>
</dbReference>
<keyword evidence="4 7" id="KW-0863">Zinc-finger</keyword>
<dbReference type="SMART" id="SM00349">
    <property type="entry name" value="KRAB"/>
    <property type="match status" value="1"/>
</dbReference>
<comment type="caution">
    <text evidence="10">The sequence shown here is derived from an EMBL/GenBank/DDBJ whole genome shotgun (WGS) entry which is preliminary data.</text>
</comment>
<keyword evidence="2" id="KW-0479">Metal-binding</keyword>
<dbReference type="PANTHER" id="PTHR23234">
    <property type="entry name" value="ZNF44 PROTEIN"/>
    <property type="match status" value="1"/>
</dbReference>
<protein>
    <submittedName>
        <fullName evidence="10">Uncharacterized protein</fullName>
    </submittedName>
</protein>
<comment type="subcellular location">
    <subcellularLocation>
        <location evidence="1">Nucleus</location>
    </subcellularLocation>
</comment>
<feature type="domain" description="C2H2-type" evidence="8">
    <location>
        <begin position="130"/>
        <end position="157"/>
    </location>
</feature>
<dbReference type="InterPro" id="IPR036051">
    <property type="entry name" value="KRAB_dom_sf"/>
</dbReference>
<dbReference type="SUPFAM" id="SSF109640">
    <property type="entry name" value="KRAB domain (Kruppel-associated box)"/>
    <property type="match status" value="1"/>
</dbReference>
<dbReference type="SUPFAM" id="SSF57667">
    <property type="entry name" value="beta-beta-alpha zinc fingers"/>
    <property type="match status" value="4"/>
</dbReference>
<dbReference type="PANTHER" id="PTHR23234:SF8">
    <property type="entry name" value="C2H2-TYPE DOMAIN-CONTAINING PROTEIN"/>
    <property type="match status" value="1"/>
</dbReference>
<evidence type="ECO:0000259" key="8">
    <source>
        <dbReference type="PROSITE" id="PS50157"/>
    </source>
</evidence>
<dbReference type="CDD" id="cd07765">
    <property type="entry name" value="KRAB_A-box"/>
    <property type="match status" value="1"/>
</dbReference>
<proteinExistence type="predicted"/>
<evidence type="ECO:0000256" key="5">
    <source>
        <dbReference type="ARBA" id="ARBA00022833"/>
    </source>
</evidence>
<feature type="domain" description="C2H2-type" evidence="8">
    <location>
        <begin position="158"/>
        <end position="185"/>
    </location>
</feature>
<keyword evidence="6" id="KW-0539">Nucleus</keyword>
<keyword evidence="11" id="KW-1185">Reference proteome</keyword>